<proteinExistence type="predicted"/>
<reference evidence="2" key="1">
    <citation type="journal article" date="2019" name="Int. J. Syst. Evol. Microbiol.">
        <title>The Global Catalogue of Microorganisms (GCM) 10K type strain sequencing project: providing services to taxonomists for standard genome sequencing and annotation.</title>
        <authorList>
            <consortium name="The Broad Institute Genomics Platform"/>
            <consortium name="The Broad Institute Genome Sequencing Center for Infectious Disease"/>
            <person name="Wu L."/>
            <person name="Ma J."/>
        </authorList>
    </citation>
    <scope>NUCLEOTIDE SEQUENCE [LARGE SCALE GENOMIC DNA]</scope>
    <source>
        <strain evidence="2">KCTC 23314</strain>
    </source>
</reference>
<accession>A0ABQ3GB99</accession>
<sequence>MKAHALGVYDAGVGTAESAGYSFGLVGTAESRAAWALKTAESAVQGIRRLASDPSGTVSGWWDNLTGDDPVAIRQATAQGAGIALGVAGGAAMGRLGGVRSTGLGYDISRWGEYGLPSDGYFVRTLTREQYLDLQAGRSFSFGGKPADGYPGGMGFIGSAEEVRGLTTVQGYREGLKLSYDPKYVLEFQLSNPAGLQNVIRAPYAEFVPGGKTGAGFSEWNYPGISSSEIVNGKVRVLK</sequence>
<organism evidence="1 2">
    <name type="scientific">Pseudorhodoferax aquiterrae</name>
    <dbReference type="NCBI Taxonomy" id="747304"/>
    <lineage>
        <taxon>Bacteria</taxon>
        <taxon>Pseudomonadati</taxon>
        <taxon>Pseudomonadota</taxon>
        <taxon>Betaproteobacteria</taxon>
        <taxon>Burkholderiales</taxon>
        <taxon>Comamonadaceae</taxon>
    </lineage>
</organism>
<comment type="caution">
    <text evidence="1">The sequence shown here is derived from an EMBL/GenBank/DDBJ whole genome shotgun (WGS) entry which is preliminary data.</text>
</comment>
<dbReference type="Proteomes" id="UP000626210">
    <property type="component" value="Unassembled WGS sequence"/>
</dbReference>
<dbReference type="EMBL" id="BMYK01000028">
    <property type="protein sequence ID" value="GHC99128.1"/>
    <property type="molecule type" value="Genomic_DNA"/>
</dbReference>
<dbReference type="RefSeq" id="WP_189690123.1">
    <property type="nucleotide sequence ID" value="NZ_BMYK01000028.1"/>
</dbReference>
<keyword evidence="2" id="KW-1185">Reference proteome</keyword>
<name>A0ABQ3GB99_9BURK</name>
<evidence type="ECO:0000313" key="2">
    <source>
        <dbReference type="Proteomes" id="UP000626210"/>
    </source>
</evidence>
<evidence type="ECO:0000313" key="1">
    <source>
        <dbReference type="EMBL" id="GHC99128.1"/>
    </source>
</evidence>
<gene>
    <name evidence="1" type="ORF">GCM10007320_55440</name>
</gene>
<protein>
    <recommendedName>
        <fullName evidence="3">DUF4237 domain-containing protein</fullName>
    </recommendedName>
</protein>
<evidence type="ECO:0008006" key="3">
    <source>
        <dbReference type="Google" id="ProtNLM"/>
    </source>
</evidence>